<dbReference type="Pfam" id="PF07137">
    <property type="entry name" value="VDE"/>
    <property type="match status" value="1"/>
</dbReference>
<keyword evidence="3" id="KW-1185">Reference proteome</keyword>
<evidence type="ECO:0000259" key="1">
    <source>
        <dbReference type="Pfam" id="PF07137"/>
    </source>
</evidence>
<dbReference type="GO" id="GO:0046422">
    <property type="term" value="F:violaxanthin de-epoxidase activity"/>
    <property type="evidence" value="ECO:0007669"/>
    <property type="project" value="InterPro"/>
</dbReference>
<evidence type="ECO:0000313" key="3">
    <source>
        <dbReference type="Proteomes" id="UP001515480"/>
    </source>
</evidence>
<name>A0AB34J9K3_PRYPA</name>
<gene>
    <name evidence="2" type="ORF">AB1Y20_004107</name>
</gene>
<dbReference type="InterPro" id="IPR012674">
    <property type="entry name" value="Calycin"/>
</dbReference>
<feature type="domain" description="VDE lipocalin" evidence="1">
    <location>
        <begin position="234"/>
        <end position="497"/>
    </location>
</feature>
<protein>
    <recommendedName>
        <fullName evidence="1">VDE lipocalin domain-containing protein</fullName>
    </recommendedName>
</protein>
<reference evidence="2 3" key="1">
    <citation type="journal article" date="2024" name="Science">
        <title>Giant polyketide synthase enzymes in the biosynthesis of giant marine polyether toxins.</title>
        <authorList>
            <person name="Fallon T.R."/>
            <person name="Shende V.V."/>
            <person name="Wierzbicki I.H."/>
            <person name="Pendleton A.L."/>
            <person name="Watervoot N.F."/>
            <person name="Auber R.P."/>
            <person name="Gonzalez D.J."/>
            <person name="Wisecaver J.H."/>
            <person name="Moore B.S."/>
        </authorList>
    </citation>
    <scope>NUCLEOTIDE SEQUENCE [LARGE SCALE GENOMIC DNA]</scope>
    <source>
        <strain evidence="2 3">12B1</strain>
    </source>
</reference>
<evidence type="ECO:0000313" key="2">
    <source>
        <dbReference type="EMBL" id="KAL1515042.1"/>
    </source>
</evidence>
<sequence length="551" mass="60488">MLLLSLSSAFLQPPSTSQPRLSTPLLRAAPRAPTPVMRSRAEVLFVAAEHSASPLGGTSPEPSPPWGRVARHLSRRLPAFDAQARLSASFLTPEELPRRAAAADVLVVLGVKHAGAAASLQAVGANAAAIVAYDCAEEIHAIQRVGPYVVAPRGVRGAAQAAAAALMPWGKVAQGKRLCEQAAMLFGRNSSEDALYALFFILHALVLELDIVKYTVNPTWEKGPLRNAQEFWGMCTTCGAEIREALTDPETKATIDLLNACDMRDQVGSYRIIVSYETPQLEQFSLCLLQKNNVFGCDARILDEPRVPLLSQWRGERVDQRVARQLFIGHFECDEAHPMSRASRLPWSWKVVCGANPAYDAFPAQHQIFYPSKKSSSALWYDPVFKVETLDGRSVWTKRHYRCMPRQVPADLAGEYGSSAGAWTLTTLDNGVVSKEHWSTVDAADDLSWIVFHYSGAAAVVGQSYLGGLLCSADGRWPRDADYERIAAAFRRCGIEMWELYGHGPPGLSSSFMWTPEHEVWEQSHPPPLDPIGDQTVQAWRASSKKQVDAA</sequence>
<dbReference type="InterPro" id="IPR044682">
    <property type="entry name" value="VDE"/>
</dbReference>
<dbReference type="AlphaFoldDB" id="A0AB34J9K3"/>
<proteinExistence type="predicted"/>
<comment type="caution">
    <text evidence="2">The sequence shown here is derived from an EMBL/GenBank/DDBJ whole genome shotgun (WGS) entry which is preliminary data.</text>
</comment>
<accession>A0AB34J9K3</accession>
<dbReference type="InterPro" id="IPR010788">
    <property type="entry name" value="VDE_dom"/>
</dbReference>
<organism evidence="2 3">
    <name type="scientific">Prymnesium parvum</name>
    <name type="common">Toxic golden alga</name>
    <dbReference type="NCBI Taxonomy" id="97485"/>
    <lineage>
        <taxon>Eukaryota</taxon>
        <taxon>Haptista</taxon>
        <taxon>Haptophyta</taxon>
        <taxon>Prymnesiophyceae</taxon>
        <taxon>Prymnesiales</taxon>
        <taxon>Prymnesiaceae</taxon>
        <taxon>Prymnesium</taxon>
    </lineage>
</organism>
<dbReference type="PANTHER" id="PTHR33970:SF2">
    <property type="entry name" value="OS01G0716400 PROTEIN"/>
    <property type="match status" value="1"/>
</dbReference>
<dbReference type="PANTHER" id="PTHR33970">
    <property type="entry name" value="VIOLAXANTHIN DE-EPOXIDASE, CHLOROPLASTIC-RELATED"/>
    <property type="match status" value="1"/>
</dbReference>
<dbReference type="Proteomes" id="UP001515480">
    <property type="component" value="Unassembled WGS sequence"/>
</dbReference>
<dbReference type="GO" id="GO:0010028">
    <property type="term" value="P:xanthophyll cycle"/>
    <property type="evidence" value="ECO:0007669"/>
    <property type="project" value="InterPro"/>
</dbReference>
<dbReference type="EMBL" id="JBGBPQ010000012">
    <property type="protein sequence ID" value="KAL1515042.1"/>
    <property type="molecule type" value="Genomic_DNA"/>
</dbReference>
<dbReference type="Gene3D" id="2.40.128.20">
    <property type="match status" value="1"/>
</dbReference>